<proteinExistence type="predicted"/>
<keyword evidence="2" id="KW-0812">Transmembrane</keyword>
<feature type="region of interest" description="Disordered" evidence="1">
    <location>
        <begin position="274"/>
        <end position="300"/>
    </location>
</feature>
<dbReference type="AlphaFoldDB" id="A0A931GXG1"/>
<protein>
    <submittedName>
        <fullName evidence="5">Uncharacterized protein YkwD</fullName>
    </submittedName>
</protein>
<reference evidence="5" key="1">
    <citation type="submission" date="2020-11" db="EMBL/GenBank/DDBJ databases">
        <title>Sequencing the genomes of 1000 actinobacteria strains.</title>
        <authorList>
            <person name="Klenk H.-P."/>
        </authorList>
    </citation>
    <scope>NUCLEOTIDE SEQUENCE</scope>
    <source>
        <strain evidence="5">DSM 45632</strain>
    </source>
</reference>
<sequence>MSRFSVSRRVMALAMSGALAVTAASAVGPSESFVAQAIAAPNMAGLSVTDKQRVVAQAVEEMINLYRVRHGLHPLLVHVELADQAENWSRQMAHYSSPTRYDGFGHSPDSGNGGLSGENIAAFTTPGRKPASRLTDAEWAQMAIDMFETWRTSPRTHNDTMLDQKHMAMAVGIVVDKESVFGTTVFSHPELWLQGVGGGGHRGDRAWDSLSRSFDRTYLPGGALNTLGLGGWRAPSDPGRKNRVLWTSKSDVLEGWPLDRSEGRPVRSDERISRPLLGGTAPAPHNPGGAPGPAAPGWGTSPADFEDTAVLIDALSSKLGIPEKVAVGLSTAAVVVLLAVVIVQQLGIRLPFIG</sequence>
<comment type="caution">
    <text evidence="5">The sequence shown here is derived from an EMBL/GenBank/DDBJ whole genome shotgun (WGS) entry which is preliminary data.</text>
</comment>
<keyword evidence="3" id="KW-0732">Signal</keyword>
<feature type="chain" id="PRO_5037528920" evidence="3">
    <location>
        <begin position="27"/>
        <end position="354"/>
    </location>
</feature>
<keyword evidence="2" id="KW-1133">Transmembrane helix</keyword>
<accession>A0A931GXG1</accession>
<gene>
    <name evidence="5" type="ORF">IW254_000453</name>
</gene>
<evidence type="ECO:0000313" key="6">
    <source>
        <dbReference type="Proteomes" id="UP000658613"/>
    </source>
</evidence>
<dbReference type="InterPro" id="IPR014044">
    <property type="entry name" value="CAP_dom"/>
</dbReference>
<dbReference type="Pfam" id="PF00188">
    <property type="entry name" value="CAP"/>
    <property type="match status" value="1"/>
</dbReference>
<dbReference type="CDD" id="cd05379">
    <property type="entry name" value="CAP_bacterial"/>
    <property type="match status" value="1"/>
</dbReference>
<keyword evidence="2" id="KW-0472">Membrane</keyword>
<evidence type="ECO:0000256" key="3">
    <source>
        <dbReference type="SAM" id="SignalP"/>
    </source>
</evidence>
<feature type="domain" description="SCP" evidence="4">
    <location>
        <begin position="61"/>
        <end position="181"/>
    </location>
</feature>
<feature type="transmembrane region" description="Helical" evidence="2">
    <location>
        <begin position="325"/>
        <end position="343"/>
    </location>
</feature>
<evidence type="ECO:0000313" key="5">
    <source>
        <dbReference type="EMBL" id="MBG6121484.1"/>
    </source>
</evidence>
<dbReference type="InterPro" id="IPR035940">
    <property type="entry name" value="CAP_sf"/>
</dbReference>
<name>A0A931GXG1_9CORY</name>
<evidence type="ECO:0000256" key="1">
    <source>
        <dbReference type="SAM" id="MobiDB-lite"/>
    </source>
</evidence>
<feature type="compositionally biased region" description="Low complexity" evidence="1">
    <location>
        <begin position="278"/>
        <end position="288"/>
    </location>
</feature>
<feature type="signal peptide" evidence="3">
    <location>
        <begin position="1"/>
        <end position="26"/>
    </location>
</feature>
<dbReference type="EMBL" id="JADOUE010000001">
    <property type="protein sequence ID" value="MBG6121484.1"/>
    <property type="molecule type" value="Genomic_DNA"/>
</dbReference>
<evidence type="ECO:0000259" key="4">
    <source>
        <dbReference type="Pfam" id="PF00188"/>
    </source>
</evidence>
<keyword evidence="6" id="KW-1185">Reference proteome</keyword>
<dbReference type="Proteomes" id="UP000658613">
    <property type="component" value="Unassembled WGS sequence"/>
</dbReference>
<evidence type="ECO:0000256" key="2">
    <source>
        <dbReference type="SAM" id="Phobius"/>
    </source>
</evidence>
<organism evidence="5 6">
    <name type="scientific">Corynebacterium aquatimens</name>
    <dbReference type="NCBI Taxonomy" id="1190508"/>
    <lineage>
        <taxon>Bacteria</taxon>
        <taxon>Bacillati</taxon>
        <taxon>Actinomycetota</taxon>
        <taxon>Actinomycetes</taxon>
        <taxon>Mycobacteriales</taxon>
        <taxon>Corynebacteriaceae</taxon>
        <taxon>Corynebacterium</taxon>
    </lineage>
</organism>
<dbReference type="SUPFAM" id="SSF55797">
    <property type="entry name" value="PR-1-like"/>
    <property type="match status" value="1"/>
</dbReference>
<dbReference type="Gene3D" id="3.40.33.10">
    <property type="entry name" value="CAP"/>
    <property type="match status" value="1"/>
</dbReference>
<dbReference type="RefSeq" id="WP_196824032.1">
    <property type="nucleotide sequence ID" value="NZ_CP046980.1"/>
</dbReference>